<dbReference type="EMBL" id="JAOB01000069">
    <property type="protein sequence ID" value="EUA23038.1"/>
    <property type="molecule type" value="Genomic_DNA"/>
</dbReference>
<dbReference type="Gene3D" id="3.40.50.720">
    <property type="entry name" value="NAD(P)-binding Rossmann-like Domain"/>
    <property type="match status" value="1"/>
</dbReference>
<dbReference type="GO" id="GO:0047010">
    <property type="term" value="F:hydroxycyclohexanecarboxylate dehydrogenase activity"/>
    <property type="evidence" value="ECO:0007669"/>
    <property type="project" value="UniProtKB-EC"/>
</dbReference>
<dbReference type="PATRIC" id="fig|1299334.3.peg.7097"/>
<protein>
    <submittedName>
        <fullName evidence="1">2-hydroxycyclohexanecarboxyl-CoA dehydrogenase domain protein</fullName>
        <ecNumber evidence="1">1.1.1.166</ecNumber>
    </submittedName>
</protein>
<accession>X7ZWC2</accession>
<dbReference type="EC" id="1.1.1.166" evidence="1"/>
<evidence type="ECO:0000313" key="1">
    <source>
        <dbReference type="EMBL" id="EUA23038.1"/>
    </source>
</evidence>
<comment type="caution">
    <text evidence="1">The sequence shown here is derived from an EMBL/GenBank/DDBJ whole genome shotgun (WGS) entry which is preliminary data.</text>
</comment>
<name>X7ZWC2_MYCXE</name>
<sequence>MSGPTDTALLKQISDRSQSMFDALARAVPMKRIGTPDDVARRSCFSPVTARPTSPVKRCRSAVA</sequence>
<organism evidence="1">
    <name type="scientific">Mycobacterium xenopi 4042</name>
    <dbReference type="NCBI Taxonomy" id="1299334"/>
    <lineage>
        <taxon>Bacteria</taxon>
        <taxon>Bacillati</taxon>
        <taxon>Actinomycetota</taxon>
        <taxon>Actinomycetes</taxon>
        <taxon>Mycobacteriales</taxon>
        <taxon>Mycobacteriaceae</taxon>
        <taxon>Mycobacterium</taxon>
    </lineage>
</organism>
<dbReference type="AlphaFoldDB" id="X7ZWC2"/>
<gene>
    <name evidence="1" type="primary">badH</name>
    <name evidence="1" type="ORF">I553_5138</name>
</gene>
<keyword evidence="1" id="KW-0560">Oxidoreductase</keyword>
<reference evidence="1" key="1">
    <citation type="submission" date="2014-01" db="EMBL/GenBank/DDBJ databases">
        <authorList>
            <person name="Brown-Elliot B."/>
            <person name="Wallace R."/>
            <person name="Lenaerts A."/>
            <person name="Ordway D."/>
            <person name="DeGroote M.A."/>
            <person name="Parker T."/>
            <person name="Sizemore C."/>
            <person name="Tallon L.J."/>
            <person name="Sadzewicz L.K."/>
            <person name="Sengamalay N."/>
            <person name="Fraser C.M."/>
            <person name="Hine E."/>
            <person name="Shefchek K.A."/>
            <person name="Das S.P."/>
            <person name="Tettelin H."/>
        </authorList>
    </citation>
    <scope>NUCLEOTIDE SEQUENCE [LARGE SCALE GENOMIC DNA]</scope>
    <source>
        <strain evidence="1">4042</strain>
    </source>
</reference>
<proteinExistence type="predicted"/>